<sequence length="362" mass="39591">MAKFLEDPSVLTKEKLKGELLANDVLLPNGDQKKEVYVQLYLKKLTVLNNMTYQDTFSSDDELPTPVVSNRTRSSGRKASRKTDKPRPDEVDMSGLSDEDLKDQLLKHGIDAGPIVASTRRLYEKQLVKVLDGAASIISSPPEPTTLKADGGQNGNTNSVQDHYSDKEDEESAPAVPEPEPEPAPVPVVSKPVRSRSKTPVTVRTSSRRQNKVEEKVSAAYETAVTEEEDVLKEMFPNQTATPTGISATCRKPIHGAAGRPVKPLNLWREETLQHQSIYTETSSILQGHSTLAAPPSQGSRVGRCLSLLLRLMVLLTVIAAVYYTYQNVDSEHINYIRGLVESTGIPALITGGESTADKSSE</sequence>
<evidence type="ECO:0000256" key="4">
    <source>
        <dbReference type="ARBA" id="ARBA00022990"/>
    </source>
</evidence>
<dbReference type="SUPFAM" id="SSF63451">
    <property type="entry name" value="LEM domain"/>
    <property type="match status" value="2"/>
</dbReference>
<feature type="domain" description="LEM-like" evidence="8">
    <location>
        <begin position="5"/>
        <end position="48"/>
    </location>
</feature>
<dbReference type="InterPro" id="IPR013146">
    <property type="entry name" value="LEM-like_dom"/>
</dbReference>
<name>A0A8M1KM02_CLUHA</name>
<keyword evidence="3" id="KW-0597">Phosphoprotein</keyword>
<evidence type="ECO:0000259" key="7">
    <source>
        <dbReference type="PROSITE" id="PS50954"/>
    </source>
</evidence>
<protein>
    <submittedName>
        <fullName evidence="10">Thymopoietin b isoform X1</fullName>
    </submittedName>
</protein>
<dbReference type="InterPro" id="IPR003887">
    <property type="entry name" value="LEM_dom"/>
</dbReference>
<evidence type="ECO:0000256" key="2">
    <source>
        <dbReference type="ARBA" id="ARBA00022481"/>
    </source>
</evidence>
<dbReference type="GO" id="GO:0003677">
    <property type="term" value="F:DNA binding"/>
    <property type="evidence" value="ECO:0007669"/>
    <property type="project" value="UniProtKB-KW"/>
</dbReference>
<feature type="compositionally biased region" description="Basic and acidic residues" evidence="6">
    <location>
        <begin position="81"/>
        <end position="90"/>
    </location>
</feature>
<dbReference type="Gene3D" id="1.10.720.40">
    <property type="match status" value="2"/>
</dbReference>
<accession>A0A8M1KM02</accession>
<dbReference type="GeneID" id="105895671"/>
<reference evidence="10" key="1">
    <citation type="submission" date="2025-08" db="UniProtKB">
        <authorList>
            <consortium name="RefSeq"/>
        </authorList>
    </citation>
    <scope>IDENTIFICATION</scope>
</reference>
<keyword evidence="9" id="KW-1185">Reference proteome</keyword>
<feature type="region of interest" description="Disordered" evidence="6">
    <location>
        <begin position="56"/>
        <end position="97"/>
    </location>
</feature>
<evidence type="ECO:0000256" key="6">
    <source>
        <dbReference type="SAM" id="MobiDB-lite"/>
    </source>
</evidence>
<dbReference type="InterPro" id="IPR051656">
    <property type="entry name" value="LEM_domain"/>
</dbReference>
<dbReference type="GO" id="GO:0005635">
    <property type="term" value="C:nuclear envelope"/>
    <property type="evidence" value="ECO:0007669"/>
    <property type="project" value="UniProtKB-ARBA"/>
</dbReference>
<feature type="compositionally biased region" description="Pro residues" evidence="6">
    <location>
        <begin position="176"/>
        <end position="186"/>
    </location>
</feature>
<dbReference type="RefSeq" id="XP_042563408.1">
    <property type="nucleotide sequence ID" value="XM_042707474.1"/>
</dbReference>
<evidence type="ECO:0000256" key="1">
    <source>
        <dbReference type="ARBA" id="ARBA00007744"/>
    </source>
</evidence>
<dbReference type="AlphaFoldDB" id="A0A8M1KM02"/>
<keyword evidence="2" id="KW-0488">Methylation</keyword>
<dbReference type="SMART" id="SM00540">
    <property type="entry name" value="LEM"/>
    <property type="match status" value="1"/>
</dbReference>
<keyword evidence="4" id="KW-0007">Acetylation</keyword>
<dbReference type="PANTHER" id="PTHR12019:SF21">
    <property type="entry name" value="THYMOPOIETIN A"/>
    <property type="match status" value="1"/>
</dbReference>
<feature type="domain" description="LEM" evidence="7">
    <location>
        <begin position="90"/>
        <end position="134"/>
    </location>
</feature>
<proteinExistence type="inferred from homology"/>
<gene>
    <name evidence="10" type="primary">tmpob</name>
</gene>
<dbReference type="CDD" id="cd12935">
    <property type="entry name" value="LEM_like"/>
    <property type="match status" value="1"/>
</dbReference>
<evidence type="ECO:0000259" key="8">
    <source>
        <dbReference type="PROSITE" id="PS50955"/>
    </source>
</evidence>
<evidence type="ECO:0000256" key="3">
    <source>
        <dbReference type="ARBA" id="ARBA00022553"/>
    </source>
</evidence>
<dbReference type="InterPro" id="IPR011015">
    <property type="entry name" value="LEM/LEM-like_dom_sf"/>
</dbReference>
<dbReference type="PROSITE" id="PS50955">
    <property type="entry name" value="LEM_LIKE"/>
    <property type="match status" value="1"/>
</dbReference>
<dbReference type="SMART" id="SM01261">
    <property type="entry name" value="Thymopoietin"/>
    <property type="match status" value="1"/>
</dbReference>
<dbReference type="Proteomes" id="UP000515152">
    <property type="component" value="Chromosome 3"/>
</dbReference>
<dbReference type="PANTHER" id="PTHR12019">
    <property type="entry name" value="LAMINA-ASSOCIATED POLYPEPTIDE THYMOPOIETIN"/>
    <property type="match status" value="1"/>
</dbReference>
<keyword evidence="5" id="KW-0238">DNA-binding</keyword>
<evidence type="ECO:0000313" key="9">
    <source>
        <dbReference type="Proteomes" id="UP000515152"/>
    </source>
</evidence>
<dbReference type="FunFam" id="1.10.720.40:FF:000001">
    <property type="entry name" value="LEM domain containing 2, isoform CRA_a"/>
    <property type="match status" value="2"/>
</dbReference>
<evidence type="ECO:0000313" key="10">
    <source>
        <dbReference type="RefSeq" id="XP_042563408.1"/>
    </source>
</evidence>
<dbReference type="PROSITE" id="PS50954">
    <property type="entry name" value="LEM"/>
    <property type="match status" value="1"/>
</dbReference>
<dbReference type="Pfam" id="PF03020">
    <property type="entry name" value="LEM"/>
    <property type="match status" value="1"/>
</dbReference>
<dbReference type="CTD" id="553624"/>
<organism evidence="9 10">
    <name type="scientific">Clupea harengus</name>
    <name type="common">Atlantic herring</name>
    <dbReference type="NCBI Taxonomy" id="7950"/>
    <lineage>
        <taxon>Eukaryota</taxon>
        <taxon>Metazoa</taxon>
        <taxon>Chordata</taxon>
        <taxon>Craniata</taxon>
        <taxon>Vertebrata</taxon>
        <taxon>Euteleostomi</taxon>
        <taxon>Actinopterygii</taxon>
        <taxon>Neopterygii</taxon>
        <taxon>Teleostei</taxon>
        <taxon>Clupei</taxon>
        <taxon>Clupeiformes</taxon>
        <taxon>Clupeoidei</taxon>
        <taxon>Clupeidae</taxon>
        <taxon>Clupea</taxon>
    </lineage>
</organism>
<evidence type="ECO:0000256" key="5">
    <source>
        <dbReference type="ARBA" id="ARBA00023125"/>
    </source>
</evidence>
<feature type="region of interest" description="Disordered" evidence="6">
    <location>
        <begin position="137"/>
        <end position="210"/>
    </location>
</feature>
<dbReference type="OrthoDB" id="10072362at2759"/>
<dbReference type="Pfam" id="PF08198">
    <property type="entry name" value="Thymopoietin"/>
    <property type="match status" value="1"/>
</dbReference>
<dbReference type="CDD" id="cd12940">
    <property type="entry name" value="LEM_LAP2_LEMD1"/>
    <property type="match status" value="1"/>
</dbReference>
<comment type="similarity">
    <text evidence="1">Belongs to the LEM family.</text>
</comment>